<gene>
    <name evidence="2" type="ORF">DFH08DRAFT_862544</name>
</gene>
<accession>A0AAD7A709</accession>
<proteinExistence type="predicted"/>
<keyword evidence="3" id="KW-1185">Reference proteome</keyword>
<evidence type="ECO:0000313" key="2">
    <source>
        <dbReference type="EMBL" id="KAJ7350880.1"/>
    </source>
</evidence>
<dbReference type="EMBL" id="JARIHO010000014">
    <property type="protein sequence ID" value="KAJ7350880.1"/>
    <property type="molecule type" value="Genomic_DNA"/>
</dbReference>
<name>A0AAD7A709_9AGAR</name>
<sequence>MQLASHGVRVLTRKAPQTARSLHIPSAVRPQATGLGQKLLTQTRLALTRFVGHLTAPGLGNTVSVARSFHAANPSIHQRLSFAARTTLARPVQSRFLPRGPVVPRGMTQVGLGTARNFSSGRPIFQQLADNIPVAGRAFYEADWEVNMHKERQALRRPASKRAAAVAQASKELLKPTAKPKVVVAAPETEAEIDHYFAAPALPAVTTTLLVPLAPTPTSRAPLPEFPSTSVTSGSTGRLPLPALLTLHTAHETHAARVASLFQRLDVADVWSRGVTCAAYASTVAAGTEGVCNVLKVEFRGWSKAAVRGVLGESGTGWCVLEETTSTFDPLFDEEDEDAFSETSSILSGMGLEEPAQGMDPAQSFVLPTLDFSSSFLGATTPSTPAAPVFYDHANASADSVSVWSDPAFVDPPSSSENGWFAPEGVDDPWLDSDSDSSDGSGWLGFSAAFSTRLTPAATPEPRESVFA</sequence>
<comment type="caution">
    <text evidence="2">The sequence shown here is derived from an EMBL/GenBank/DDBJ whole genome shotgun (WGS) entry which is preliminary data.</text>
</comment>
<reference evidence="2" key="1">
    <citation type="submission" date="2023-03" db="EMBL/GenBank/DDBJ databases">
        <title>Massive genome expansion in bonnet fungi (Mycena s.s.) driven by repeated elements and novel gene families across ecological guilds.</title>
        <authorList>
            <consortium name="Lawrence Berkeley National Laboratory"/>
            <person name="Harder C.B."/>
            <person name="Miyauchi S."/>
            <person name="Viragh M."/>
            <person name="Kuo A."/>
            <person name="Thoen E."/>
            <person name="Andreopoulos B."/>
            <person name="Lu D."/>
            <person name="Skrede I."/>
            <person name="Drula E."/>
            <person name="Henrissat B."/>
            <person name="Morin E."/>
            <person name="Kohler A."/>
            <person name="Barry K."/>
            <person name="LaButti K."/>
            <person name="Morin E."/>
            <person name="Salamov A."/>
            <person name="Lipzen A."/>
            <person name="Mereny Z."/>
            <person name="Hegedus B."/>
            <person name="Baldrian P."/>
            <person name="Stursova M."/>
            <person name="Weitz H."/>
            <person name="Taylor A."/>
            <person name="Grigoriev I.V."/>
            <person name="Nagy L.G."/>
            <person name="Martin F."/>
            <person name="Kauserud H."/>
        </authorList>
    </citation>
    <scope>NUCLEOTIDE SEQUENCE</scope>
    <source>
        <strain evidence="2">CBHHK002</strain>
    </source>
</reference>
<feature type="compositionally biased region" description="Acidic residues" evidence="1">
    <location>
        <begin position="425"/>
        <end position="437"/>
    </location>
</feature>
<dbReference type="Proteomes" id="UP001218218">
    <property type="component" value="Unassembled WGS sequence"/>
</dbReference>
<protein>
    <submittedName>
        <fullName evidence="2">Uncharacterized protein</fullName>
    </submittedName>
</protein>
<evidence type="ECO:0000313" key="3">
    <source>
        <dbReference type="Proteomes" id="UP001218218"/>
    </source>
</evidence>
<organism evidence="2 3">
    <name type="scientific">Mycena albidolilacea</name>
    <dbReference type="NCBI Taxonomy" id="1033008"/>
    <lineage>
        <taxon>Eukaryota</taxon>
        <taxon>Fungi</taxon>
        <taxon>Dikarya</taxon>
        <taxon>Basidiomycota</taxon>
        <taxon>Agaricomycotina</taxon>
        <taxon>Agaricomycetes</taxon>
        <taxon>Agaricomycetidae</taxon>
        <taxon>Agaricales</taxon>
        <taxon>Marasmiineae</taxon>
        <taxon>Mycenaceae</taxon>
        <taxon>Mycena</taxon>
    </lineage>
</organism>
<feature type="region of interest" description="Disordered" evidence="1">
    <location>
        <begin position="413"/>
        <end position="439"/>
    </location>
</feature>
<dbReference type="AlphaFoldDB" id="A0AAD7A709"/>
<evidence type="ECO:0000256" key="1">
    <source>
        <dbReference type="SAM" id="MobiDB-lite"/>
    </source>
</evidence>